<dbReference type="SMART" id="SM00256">
    <property type="entry name" value="FBOX"/>
    <property type="match status" value="1"/>
</dbReference>
<dbReference type="Pfam" id="PF23153">
    <property type="entry name" value="Aip3p_Bud6_N"/>
    <property type="match status" value="1"/>
</dbReference>
<dbReference type="EMBL" id="MU157888">
    <property type="protein sequence ID" value="KAF9525172.1"/>
    <property type="molecule type" value="Genomic_DNA"/>
</dbReference>
<protein>
    <recommendedName>
        <fullName evidence="2">F-box domain-containing protein</fullName>
    </recommendedName>
</protein>
<dbReference type="OrthoDB" id="2322499at2759"/>
<feature type="domain" description="F-box" evidence="2">
    <location>
        <begin position="9"/>
        <end position="58"/>
    </location>
</feature>
<dbReference type="InterPro" id="IPR036047">
    <property type="entry name" value="F-box-like_dom_sf"/>
</dbReference>
<dbReference type="InterPro" id="IPR001810">
    <property type="entry name" value="F-box_dom"/>
</dbReference>
<comment type="caution">
    <text evidence="3">The sequence shown here is derived from an EMBL/GenBank/DDBJ whole genome shotgun (WGS) entry which is preliminary data.</text>
</comment>
<dbReference type="PROSITE" id="PS50181">
    <property type="entry name" value="FBOX"/>
    <property type="match status" value="1"/>
</dbReference>
<dbReference type="Proteomes" id="UP000807306">
    <property type="component" value="Unassembled WGS sequence"/>
</dbReference>
<accession>A0A9P6E9W7</accession>
<dbReference type="Gene3D" id="1.20.1280.50">
    <property type="match status" value="1"/>
</dbReference>
<organism evidence="3 4">
    <name type="scientific">Crepidotus variabilis</name>
    <dbReference type="NCBI Taxonomy" id="179855"/>
    <lineage>
        <taxon>Eukaryota</taxon>
        <taxon>Fungi</taxon>
        <taxon>Dikarya</taxon>
        <taxon>Basidiomycota</taxon>
        <taxon>Agaricomycotina</taxon>
        <taxon>Agaricomycetes</taxon>
        <taxon>Agaricomycetidae</taxon>
        <taxon>Agaricales</taxon>
        <taxon>Agaricineae</taxon>
        <taxon>Crepidotaceae</taxon>
        <taxon>Crepidotus</taxon>
    </lineage>
</organism>
<dbReference type="Pfam" id="PF00646">
    <property type="entry name" value="F-box"/>
    <property type="match status" value="1"/>
</dbReference>
<proteinExistence type="predicted"/>
<reference evidence="3" key="1">
    <citation type="submission" date="2020-11" db="EMBL/GenBank/DDBJ databases">
        <authorList>
            <consortium name="DOE Joint Genome Institute"/>
            <person name="Ahrendt S."/>
            <person name="Riley R."/>
            <person name="Andreopoulos W."/>
            <person name="Labutti K."/>
            <person name="Pangilinan J."/>
            <person name="Ruiz-Duenas F.J."/>
            <person name="Barrasa J.M."/>
            <person name="Sanchez-Garcia M."/>
            <person name="Camarero S."/>
            <person name="Miyauchi S."/>
            <person name="Serrano A."/>
            <person name="Linde D."/>
            <person name="Babiker R."/>
            <person name="Drula E."/>
            <person name="Ayuso-Fernandez I."/>
            <person name="Pacheco R."/>
            <person name="Padilla G."/>
            <person name="Ferreira P."/>
            <person name="Barriuso J."/>
            <person name="Kellner H."/>
            <person name="Castanera R."/>
            <person name="Alfaro M."/>
            <person name="Ramirez L."/>
            <person name="Pisabarro A.G."/>
            <person name="Kuo A."/>
            <person name="Tritt A."/>
            <person name="Lipzen A."/>
            <person name="He G."/>
            <person name="Yan M."/>
            <person name="Ng V."/>
            <person name="Cullen D."/>
            <person name="Martin F."/>
            <person name="Rosso M.-N."/>
            <person name="Henrissat B."/>
            <person name="Hibbett D."/>
            <person name="Martinez A.T."/>
            <person name="Grigoriev I.V."/>
        </authorList>
    </citation>
    <scope>NUCLEOTIDE SEQUENCE</scope>
    <source>
        <strain evidence="3">CBS 506.95</strain>
    </source>
</reference>
<dbReference type="SUPFAM" id="SSF81383">
    <property type="entry name" value="F-box domain"/>
    <property type="match status" value="1"/>
</dbReference>
<dbReference type="InterPro" id="IPR056279">
    <property type="entry name" value="Aip3p_Bud6_N"/>
</dbReference>
<feature type="region of interest" description="Disordered" evidence="1">
    <location>
        <begin position="218"/>
        <end position="239"/>
    </location>
</feature>
<name>A0A9P6E9W7_9AGAR</name>
<gene>
    <name evidence="3" type="ORF">CPB83DRAFT_860123</name>
</gene>
<dbReference type="AlphaFoldDB" id="A0A9P6E9W7"/>
<evidence type="ECO:0000256" key="1">
    <source>
        <dbReference type="SAM" id="MobiDB-lite"/>
    </source>
</evidence>
<evidence type="ECO:0000313" key="3">
    <source>
        <dbReference type="EMBL" id="KAF9525172.1"/>
    </source>
</evidence>
<keyword evidence="4" id="KW-1185">Reference proteome</keyword>
<sequence>MKITHAGTPKHLLELPMDILLEIFSYVYPTDLHTLARISKKVRNCLMNKKSKYIWRATFMNVDPPLPDTPEGMSEPAFAKMVFCEGCKKPVEMFSLTFLSSVLELYRFIYQWVQGEVQEKEIKDSYTKVLDIFKTIVLAFSKYRIDMQNSLSTSADLRTVLEEFLAQGASMANLQHYLPQVGMIVQKVLGDMKKGHERYELVHRENWQKQLGRHAWTPKQIYPSNPPNPSTAPEQAITS</sequence>
<evidence type="ECO:0000259" key="2">
    <source>
        <dbReference type="PROSITE" id="PS50181"/>
    </source>
</evidence>
<evidence type="ECO:0000313" key="4">
    <source>
        <dbReference type="Proteomes" id="UP000807306"/>
    </source>
</evidence>